<dbReference type="GeneID" id="11468829"/>
<dbReference type="GO" id="GO:0007017">
    <property type="term" value="P:microtubule-based process"/>
    <property type="evidence" value="ECO:0007669"/>
    <property type="project" value="EnsemblFungi"/>
</dbReference>
<dbReference type="InParanoid" id="G8JRG5"/>
<evidence type="ECO:0000313" key="4">
    <source>
        <dbReference type="Proteomes" id="UP000006790"/>
    </source>
</evidence>
<evidence type="ECO:0000256" key="1">
    <source>
        <dbReference type="ARBA" id="ARBA00009856"/>
    </source>
</evidence>
<dbReference type="GO" id="GO:0005737">
    <property type="term" value="C:cytoplasm"/>
    <property type="evidence" value="ECO:0007669"/>
    <property type="project" value="TreeGrafter"/>
</dbReference>
<dbReference type="KEGG" id="erc:Ecym_3240"/>
<proteinExistence type="inferred from homology"/>
<accession>G8JRG5</accession>
<dbReference type="RefSeq" id="XP_003645551.1">
    <property type="nucleotide sequence ID" value="XM_003645503.1"/>
</dbReference>
<dbReference type="EMBL" id="CP002499">
    <property type="protein sequence ID" value="AET38734.1"/>
    <property type="molecule type" value="Genomic_DNA"/>
</dbReference>
<dbReference type="OrthoDB" id="551431at2759"/>
<dbReference type="PANTHER" id="PTHR28626:SF3">
    <property type="entry name" value="SRR1-LIKE PROTEIN"/>
    <property type="match status" value="1"/>
</dbReference>
<dbReference type="InterPro" id="IPR040044">
    <property type="entry name" value="SRR1L"/>
</dbReference>
<sequence length="272" mass="31636">MDGFIKTKRDVRIRRVPFEEALKKCRETVKRSQMFCELCSSLEPYQEQVVRVRCLAIGNFSEEEQARYQLCLLLELIDYFGGIEAVRCSIYDPVFTPEDKAFIGTIGDLWTIDEGSPWGADCNENTLFFLPHSPLSLTEHVIRAEQPRLWLANHLVLHTYRYTKSELFIKYPLLAKLVRYIEDKSDAAASNNCNVIGGSNDMPGFTLFVSKRSRRRKHNRRSVFYQEPQVDYSSVESYFEDCNVLTDFKEGKLLKDEPWVNAFSDLALHYIE</sequence>
<name>G8JRG5_ERECY</name>
<dbReference type="eggNOG" id="KOG3131">
    <property type="taxonomic scope" value="Eukaryota"/>
</dbReference>
<dbReference type="GO" id="GO:0005634">
    <property type="term" value="C:nucleus"/>
    <property type="evidence" value="ECO:0007669"/>
    <property type="project" value="TreeGrafter"/>
</dbReference>
<gene>
    <name evidence="3" type="ordered locus">Ecym_3240</name>
</gene>
<dbReference type="OMA" id="THIRCLA"/>
<organism evidence="3 4">
    <name type="scientific">Eremothecium cymbalariae (strain CBS 270.75 / DBVPG 7215 / KCTC 17166 / NRRL Y-17582)</name>
    <name type="common">Yeast</name>
    <dbReference type="NCBI Taxonomy" id="931890"/>
    <lineage>
        <taxon>Eukaryota</taxon>
        <taxon>Fungi</taxon>
        <taxon>Dikarya</taxon>
        <taxon>Ascomycota</taxon>
        <taxon>Saccharomycotina</taxon>
        <taxon>Saccharomycetes</taxon>
        <taxon>Saccharomycetales</taxon>
        <taxon>Saccharomycetaceae</taxon>
        <taxon>Eremothecium</taxon>
    </lineage>
</organism>
<keyword evidence="4" id="KW-1185">Reference proteome</keyword>
<dbReference type="HOGENOM" id="CLU_084828_0_0_1"/>
<reference evidence="4" key="1">
    <citation type="journal article" date="2012" name="G3 (Bethesda)">
        <title>Pichia sorbitophila, an interspecies yeast hybrid reveals early steps of genome resolution following polyploidization.</title>
        <authorList>
            <person name="Leh Louis V."/>
            <person name="Despons L."/>
            <person name="Friedrich A."/>
            <person name="Martin T."/>
            <person name="Durrens P."/>
            <person name="Casaregola S."/>
            <person name="Neuveglise C."/>
            <person name="Fairhead C."/>
            <person name="Marck C."/>
            <person name="Cruz J.A."/>
            <person name="Straub M.L."/>
            <person name="Kugler V."/>
            <person name="Sacerdot C."/>
            <person name="Uzunov Z."/>
            <person name="Thierry A."/>
            <person name="Weiss S."/>
            <person name="Bleykasten C."/>
            <person name="De Montigny J."/>
            <person name="Jacques N."/>
            <person name="Jung P."/>
            <person name="Lemaire M."/>
            <person name="Mallet S."/>
            <person name="Morel G."/>
            <person name="Richard G.F."/>
            <person name="Sarkar A."/>
            <person name="Savel G."/>
            <person name="Schacherer J."/>
            <person name="Seret M.L."/>
            <person name="Talla E."/>
            <person name="Samson G."/>
            <person name="Jubin C."/>
            <person name="Poulain J."/>
            <person name="Vacherie B."/>
            <person name="Barbe V."/>
            <person name="Pelletier E."/>
            <person name="Sherman D.J."/>
            <person name="Westhof E."/>
            <person name="Weissenbach J."/>
            <person name="Baret P.V."/>
            <person name="Wincker P."/>
            <person name="Gaillardin C."/>
            <person name="Dujon B."/>
            <person name="Souciet J.L."/>
        </authorList>
    </citation>
    <scope>NUCLEOTIDE SEQUENCE [LARGE SCALE GENOMIC DNA]</scope>
    <source>
        <strain evidence="4">CBS 270.75 / DBVPG 7215 / KCTC 17166 / NRRL Y-17582</strain>
    </source>
</reference>
<evidence type="ECO:0000259" key="2">
    <source>
        <dbReference type="Pfam" id="PF07985"/>
    </source>
</evidence>
<dbReference type="PANTHER" id="PTHR28626">
    <property type="entry name" value="SRR1-LIKE PROTEIN"/>
    <property type="match status" value="1"/>
</dbReference>
<dbReference type="Proteomes" id="UP000006790">
    <property type="component" value="Chromosome 3"/>
</dbReference>
<dbReference type="Pfam" id="PF07985">
    <property type="entry name" value="SRR1"/>
    <property type="match status" value="1"/>
</dbReference>
<evidence type="ECO:0000313" key="3">
    <source>
        <dbReference type="EMBL" id="AET38734.1"/>
    </source>
</evidence>
<protein>
    <recommendedName>
        <fullName evidence="2">SRR1-like domain-containing protein</fullName>
    </recommendedName>
</protein>
<dbReference type="FunCoup" id="G8JRG5">
    <property type="interactions" value="74"/>
</dbReference>
<dbReference type="AlphaFoldDB" id="G8JRG5"/>
<dbReference type="InterPro" id="IPR012942">
    <property type="entry name" value="SRR1-like"/>
</dbReference>
<comment type="similarity">
    <text evidence="1">Belongs to the SRR1 family.</text>
</comment>
<feature type="domain" description="SRR1-like" evidence="2">
    <location>
        <begin position="39"/>
        <end position="270"/>
    </location>
</feature>